<protein>
    <recommendedName>
        <fullName evidence="3">Aminoglycoside phosphotransferase domain-containing protein</fullName>
    </recommendedName>
</protein>
<dbReference type="InterPro" id="IPR051678">
    <property type="entry name" value="AGP_Transferase"/>
</dbReference>
<dbReference type="RefSeq" id="XP_064671905.1">
    <property type="nucleotide sequence ID" value="XM_064818766.1"/>
</dbReference>
<sequence length="433" mass="49461">MTLYDEIAEADADEEHRAWIRKLIDARTEIVEFVDTRMNGEGAAAYKGFFKGGFNLSFHIDLGDGRTSVLIRFAMPGETVTPWRDEKVANEPRQLGPFIIMDFVEGTRLLRFLRQPFDDESEPVILNKDVDEATLDTIYEQIADYMLQMSRLSFSRIGAISRDTLEPGTWAVTGRPLTLHMNVLGTATGYPVDQFHTTPLDSARTYFELVARQHLLHLETQQNLAKDAADVQRRFVARHRFQQLIPKYCAAIDDAGPFRIFCDDMQPANMLIDPNTLRITLVLDFESTNSMPAQFAYDPPWWLLLRNPGIWIDEEGIDSFLARYVPRLEQFLQVLERVEEKSAVSPANGERLSARMRESWKSGRFWFNYASRQCLDIDAIYWAALHDPADGDGLSLLEPGTREELAPLVEKKMEQLSAYNAEYAARFPDGSSE</sequence>
<dbReference type="GeneID" id="89942892"/>
<dbReference type="AlphaFoldDB" id="A0AAN6YUC6"/>
<dbReference type="InterPro" id="IPR011009">
    <property type="entry name" value="Kinase-like_dom_sf"/>
</dbReference>
<keyword evidence="2" id="KW-1185">Reference proteome</keyword>
<reference evidence="1" key="1">
    <citation type="journal article" date="2023" name="Mol. Phylogenet. Evol.">
        <title>Genome-scale phylogeny and comparative genomics of the fungal order Sordariales.</title>
        <authorList>
            <person name="Hensen N."/>
            <person name="Bonometti L."/>
            <person name="Westerberg I."/>
            <person name="Brannstrom I.O."/>
            <person name="Guillou S."/>
            <person name="Cros-Aarteil S."/>
            <person name="Calhoun S."/>
            <person name="Haridas S."/>
            <person name="Kuo A."/>
            <person name="Mondo S."/>
            <person name="Pangilinan J."/>
            <person name="Riley R."/>
            <person name="LaButti K."/>
            <person name="Andreopoulos B."/>
            <person name="Lipzen A."/>
            <person name="Chen C."/>
            <person name="Yan M."/>
            <person name="Daum C."/>
            <person name="Ng V."/>
            <person name="Clum A."/>
            <person name="Steindorff A."/>
            <person name="Ohm R.A."/>
            <person name="Martin F."/>
            <person name="Silar P."/>
            <person name="Natvig D.O."/>
            <person name="Lalanne C."/>
            <person name="Gautier V."/>
            <person name="Ament-Velasquez S.L."/>
            <person name="Kruys A."/>
            <person name="Hutchinson M.I."/>
            <person name="Powell A.J."/>
            <person name="Barry K."/>
            <person name="Miller A.N."/>
            <person name="Grigoriev I.V."/>
            <person name="Debuchy R."/>
            <person name="Gladieux P."/>
            <person name="Hiltunen Thoren M."/>
            <person name="Johannesson H."/>
        </authorList>
    </citation>
    <scope>NUCLEOTIDE SEQUENCE</scope>
    <source>
        <strain evidence="1">CBS 508.74</strain>
    </source>
</reference>
<dbReference type="PANTHER" id="PTHR21310">
    <property type="entry name" value="AMINOGLYCOSIDE PHOSPHOTRANSFERASE-RELATED-RELATED"/>
    <property type="match status" value="1"/>
</dbReference>
<evidence type="ECO:0008006" key="3">
    <source>
        <dbReference type="Google" id="ProtNLM"/>
    </source>
</evidence>
<evidence type="ECO:0000313" key="2">
    <source>
        <dbReference type="Proteomes" id="UP001302812"/>
    </source>
</evidence>
<accession>A0AAN6YUC6</accession>
<dbReference type="Proteomes" id="UP001302812">
    <property type="component" value="Unassembled WGS sequence"/>
</dbReference>
<name>A0AAN6YUC6_9PEZI</name>
<evidence type="ECO:0000313" key="1">
    <source>
        <dbReference type="EMBL" id="KAK4114335.1"/>
    </source>
</evidence>
<comment type="caution">
    <text evidence="1">The sequence shown here is derived from an EMBL/GenBank/DDBJ whole genome shotgun (WGS) entry which is preliminary data.</text>
</comment>
<dbReference type="PANTHER" id="PTHR21310:SF37">
    <property type="entry name" value="AMINOGLYCOSIDE PHOSPHOTRANSFERASE DOMAIN-CONTAINING PROTEIN"/>
    <property type="match status" value="1"/>
</dbReference>
<reference evidence="1" key="2">
    <citation type="submission" date="2023-05" db="EMBL/GenBank/DDBJ databases">
        <authorList>
            <consortium name="Lawrence Berkeley National Laboratory"/>
            <person name="Steindorff A."/>
            <person name="Hensen N."/>
            <person name="Bonometti L."/>
            <person name="Westerberg I."/>
            <person name="Brannstrom I.O."/>
            <person name="Guillou S."/>
            <person name="Cros-Aarteil S."/>
            <person name="Calhoun S."/>
            <person name="Haridas S."/>
            <person name="Kuo A."/>
            <person name="Mondo S."/>
            <person name="Pangilinan J."/>
            <person name="Riley R."/>
            <person name="Labutti K."/>
            <person name="Andreopoulos B."/>
            <person name="Lipzen A."/>
            <person name="Chen C."/>
            <person name="Yanf M."/>
            <person name="Daum C."/>
            <person name="Ng V."/>
            <person name="Clum A."/>
            <person name="Ohm R."/>
            <person name="Martin F."/>
            <person name="Silar P."/>
            <person name="Natvig D."/>
            <person name="Lalanne C."/>
            <person name="Gautier V."/>
            <person name="Ament-Velasquez S.L."/>
            <person name="Kruys A."/>
            <person name="Hutchinson M.I."/>
            <person name="Powell A.J."/>
            <person name="Barry K."/>
            <person name="Miller A.N."/>
            <person name="Grigoriev I.V."/>
            <person name="Debuchy R."/>
            <person name="Gladieux P."/>
            <person name="Thoren M.H."/>
            <person name="Johannesson H."/>
        </authorList>
    </citation>
    <scope>NUCLEOTIDE SEQUENCE</scope>
    <source>
        <strain evidence="1">CBS 508.74</strain>
    </source>
</reference>
<gene>
    <name evidence="1" type="ORF">N656DRAFT_835974</name>
</gene>
<dbReference type="EMBL" id="MU853337">
    <property type="protein sequence ID" value="KAK4114335.1"/>
    <property type="molecule type" value="Genomic_DNA"/>
</dbReference>
<proteinExistence type="predicted"/>
<organism evidence="1 2">
    <name type="scientific">Canariomyces notabilis</name>
    <dbReference type="NCBI Taxonomy" id="2074819"/>
    <lineage>
        <taxon>Eukaryota</taxon>
        <taxon>Fungi</taxon>
        <taxon>Dikarya</taxon>
        <taxon>Ascomycota</taxon>
        <taxon>Pezizomycotina</taxon>
        <taxon>Sordariomycetes</taxon>
        <taxon>Sordariomycetidae</taxon>
        <taxon>Sordariales</taxon>
        <taxon>Chaetomiaceae</taxon>
        <taxon>Canariomyces</taxon>
    </lineage>
</organism>
<dbReference type="SUPFAM" id="SSF56112">
    <property type="entry name" value="Protein kinase-like (PK-like)"/>
    <property type="match status" value="1"/>
</dbReference>